<reference evidence="1 2" key="1">
    <citation type="submission" date="2021-03" db="EMBL/GenBank/DDBJ databases">
        <title>Genomic Encyclopedia of Type Strains, Phase IV (KMG-IV): sequencing the most valuable type-strain genomes for metagenomic binning, comparative biology and taxonomic classification.</title>
        <authorList>
            <person name="Goeker M."/>
        </authorList>
    </citation>
    <scope>NUCLEOTIDE SEQUENCE [LARGE SCALE GENOMIC DNA]</scope>
    <source>
        <strain evidence="1 2">DSM 3984</strain>
    </source>
</reference>
<sequence>MLAGNKKYSGYHSEWEKVQVRTKKVHHDAVYKKKWVVDKKVWTETVIVGHKCGGCG</sequence>
<organism evidence="1 2">
    <name type="scientific">Clostridium moniliforme</name>
    <dbReference type="NCBI Taxonomy" id="39489"/>
    <lineage>
        <taxon>Bacteria</taxon>
        <taxon>Bacillati</taxon>
        <taxon>Bacillota</taxon>
        <taxon>Clostridia</taxon>
        <taxon>Eubacteriales</taxon>
        <taxon>Clostridiaceae</taxon>
        <taxon>Clostridium</taxon>
    </lineage>
</organism>
<evidence type="ECO:0000313" key="2">
    <source>
        <dbReference type="Proteomes" id="UP000783390"/>
    </source>
</evidence>
<protein>
    <submittedName>
        <fullName evidence="1">Uncharacterized protein</fullName>
    </submittedName>
</protein>
<evidence type="ECO:0000313" key="1">
    <source>
        <dbReference type="EMBL" id="MBP1890121.1"/>
    </source>
</evidence>
<dbReference type="RefSeq" id="WP_209797045.1">
    <property type="nucleotide sequence ID" value="NZ_JAGGJZ010000004.1"/>
</dbReference>
<keyword evidence="2" id="KW-1185">Reference proteome</keyword>
<dbReference type="Proteomes" id="UP000783390">
    <property type="component" value="Unassembled WGS sequence"/>
</dbReference>
<name>A0ABS4F1K3_9CLOT</name>
<dbReference type="EMBL" id="JAGGJZ010000004">
    <property type="protein sequence ID" value="MBP1890121.1"/>
    <property type="molecule type" value="Genomic_DNA"/>
</dbReference>
<gene>
    <name evidence="1" type="ORF">J2Z53_001705</name>
</gene>
<accession>A0ABS4F1K3</accession>
<comment type="caution">
    <text evidence="1">The sequence shown here is derived from an EMBL/GenBank/DDBJ whole genome shotgun (WGS) entry which is preliminary data.</text>
</comment>
<proteinExistence type="predicted"/>